<organism evidence="1 2">
    <name type="scientific">Anopheles dirus</name>
    <dbReference type="NCBI Taxonomy" id="7168"/>
    <lineage>
        <taxon>Eukaryota</taxon>
        <taxon>Metazoa</taxon>
        <taxon>Ecdysozoa</taxon>
        <taxon>Arthropoda</taxon>
        <taxon>Hexapoda</taxon>
        <taxon>Insecta</taxon>
        <taxon>Pterygota</taxon>
        <taxon>Neoptera</taxon>
        <taxon>Endopterygota</taxon>
        <taxon>Diptera</taxon>
        <taxon>Nematocera</taxon>
        <taxon>Culicoidea</taxon>
        <taxon>Culicidae</taxon>
        <taxon>Anophelinae</taxon>
        <taxon>Anopheles</taxon>
    </lineage>
</organism>
<name>A0A182NX12_9DIPT</name>
<dbReference type="Proteomes" id="UP000075884">
    <property type="component" value="Unassembled WGS sequence"/>
</dbReference>
<dbReference type="AlphaFoldDB" id="A0A182NX12"/>
<evidence type="ECO:0000313" key="2">
    <source>
        <dbReference type="Proteomes" id="UP000075884"/>
    </source>
</evidence>
<protein>
    <submittedName>
        <fullName evidence="1">Uncharacterized protein</fullName>
    </submittedName>
</protein>
<accession>A0A182NX12</accession>
<sequence length="53" mass="6185">MGRVLQWNSECKGRPVLTYPYVLLPVLNRTAVKVDRRYPILGCQRRLLNNVTN</sequence>
<keyword evidence="2" id="KW-1185">Reference proteome</keyword>
<dbReference type="EnsemblMetazoa" id="ADIR014409-RA">
    <property type="protein sequence ID" value="ADIR014409-PA"/>
    <property type="gene ID" value="ADIR014409"/>
</dbReference>
<reference evidence="2" key="1">
    <citation type="submission" date="2013-03" db="EMBL/GenBank/DDBJ databases">
        <title>The Genome Sequence of Anopheles dirus WRAIR2.</title>
        <authorList>
            <consortium name="The Broad Institute Genomics Platform"/>
            <person name="Neafsey D.E."/>
            <person name="Walton C."/>
            <person name="Walker B."/>
            <person name="Young S.K."/>
            <person name="Zeng Q."/>
            <person name="Gargeya S."/>
            <person name="Fitzgerald M."/>
            <person name="Haas B."/>
            <person name="Abouelleil A."/>
            <person name="Allen A.W."/>
            <person name="Alvarado L."/>
            <person name="Arachchi H.M."/>
            <person name="Berlin A.M."/>
            <person name="Chapman S.B."/>
            <person name="Gainer-Dewar J."/>
            <person name="Goldberg J."/>
            <person name="Griggs A."/>
            <person name="Gujja S."/>
            <person name="Hansen M."/>
            <person name="Howarth C."/>
            <person name="Imamovic A."/>
            <person name="Ireland A."/>
            <person name="Larimer J."/>
            <person name="McCowan C."/>
            <person name="Murphy C."/>
            <person name="Pearson M."/>
            <person name="Poon T.W."/>
            <person name="Priest M."/>
            <person name="Roberts A."/>
            <person name="Saif S."/>
            <person name="Shea T."/>
            <person name="Sisk P."/>
            <person name="Sykes S."/>
            <person name="Wortman J."/>
            <person name="Nusbaum C."/>
            <person name="Birren B."/>
        </authorList>
    </citation>
    <scope>NUCLEOTIDE SEQUENCE [LARGE SCALE GENOMIC DNA]</scope>
    <source>
        <strain evidence="2">WRAIR2</strain>
    </source>
</reference>
<evidence type="ECO:0000313" key="1">
    <source>
        <dbReference type="EnsemblMetazoa" id="ADIR014409-PA"/>
    </source>
</evidence>
<proteinExistence type="predicted"/>
<reference evidence="1" key="2">
    <citation type="submission" date="2020-05" db="UniProtKB">
        <authorList>
            <consortium name="EnsemblMetazoa"/>
        </authorList>
    </citation>
    <scope>IDENTIFICATION</scope>
    <source>
        <strain evidence="1">WRAIR2</strain>
    </source>
</reference>
<dbReference type="VEuPathDB" id="VectorBase:ADIR014409"/>